<accession>A0A3L8S0G7</accession>
<evidence type="ECO:0000313" key="2">
    <source>
        <dbReference type="Proteomes" id="UP000276834"/>
    </source>
</evidence>
<dbReference type="AlphaFoldDB" id="A0A3L8S0G7"/>
<dbReference type="EMBL" id="QUSF01000098">
    <property type="protein sequence ID" value="RLV92748.1"/>
    <property type="molecule type" value="Genomic_DNA"/>
</dbReference>
<name>A0A3L8S0G7_CHLGU</name>
<reference evidence="1 2" key="1">
    <citation type="journal article" date="2018" name="Proc. R. Soc. B">
        <title>A non-coding region near Follistatin controls head colour polymorphism in the Gouldian finch.</title>
        <authorList>
            <person name="Toomey M.B."/>
            <person name="Marques C.I."/>
            <person name="Andrade P."/>
            <person name="Araujo P.M."/>
            <person name="Sabatino S."/>
            <person name="Gazda M.A."/>
            <person name="Afonso S."/>
            <person name="Lopes R.J."/>
            <person name="Corbo J.C."/>
            <person name="Carneiro M."/>
        </authorList>
    </citation>
    <scope>NUCLEOTIDE SEQUENCE [LARGE SCALE GENOMIC DNA]</scope>
    <source>
        <strain evidence="1">Red01</strain>
        <tissue evidence="1">Muscle</tissue>
    </source>
</reference>
<keyword evidence="2" id="KW-1185">Reference proteome</keyword>
<comment type="caution">
    <text evidence="1">The sequence shown here is derived from an EMBL/GenBank/DDBJ whole genome shotgun (WGS) entry which is preliminary data.</text>
</comment>
<protein>
    <submittedName>
        <fullName evidence="1">Uncharacterized protein</fullName>
    </submittedName>
</protein>
<proteinExistence type="predicted"/>
<feature type="non-terminal residue" evidence="1">
    <location>
        <position position="1"/>
    </location>
</feature>
<evidence type="ECO:0000313" key="1">
    <source>
        <dbReference type="EMBL" id="RLV92748.1"/>
    </source>
</evidence>
<dbReference type="Proteomes" id="UP000276834">
    <property type="component" value="Unassembled WGS sequence"/>
</dbReference>
<gene>
    <name evidence="1" type="ORF">DV515_00013660</name>
</gene>
<organism evidence="1 2">
    <name type="scientific">Chloebia gouldiae</name>
    <name type="common">Gouldian finch</name>
    <name type="synonym">Erythrura gouldiae</name>
    <dbReference type="NCBI Taxonomy" id="44316"/>
    <lineage>
        <taxon>Eukaryota</taxon>
        <taxon>Metazoa</taxon>
        <taxon>Chordata</taxon>
        <taxon>Craniata</taxon>
        <taxon>Vertebrata</taxon>
        <taxon>Euteleostomi</taxon>
        <taxon>Archelosauria</taxon>
        <taxon>Archosauria</taxon>
        <taxon>Dinosauria</taxon>
        <taxon>Saurischia</taxon>
        <taxon>Theropoda</taxon>
        <taxon>Coelurosauria</taxon>
        <taxon>Aves</taxon>
        <taxon>Neognathae</taxon>
        <taxon>Neoaves</taxon>
        <taxon>Telluraves</taxon>
        <taxon>Australaves</taxon>
        <taxon>Passeriformes</taxon>
        <taxon>Passeroidea</taxon>
        <taxon>Passeridae</taxon>
        <taxon>Chloebia</taxon>
    </lineage>
</organism>
<sequence length="182" mass="19601">WRPLRMCDPNQGEGLWGQAELQAHNNRTLQHALLPLQDTLVLAWVVALQFALLPLQDTPVLAQVSTLVVWQSAPHTLLRLASTPTGTPHWGIIPTGTPHWGIIPTGTPRWGIIPTGTPHWGIIPTGTRSTIRSTIRRSSASTMKASPLVVRAAQAAQAAQAAVLTLTKGLACHTYSVVISKT</sequence>